<keyword evidence="2" id="KW-1185">Reference proteome</keyword>
<organism evidence="1 2">
    <name type="scientific">Pseudomonas phage 201phi2-1</name>
    <name type="common">Pseudomonas chlororaphis phage 201phi2-1</name>
    <dbReference type="NCBI Taxonomy" id="198110"/>
    <lineage>
        <taxon>Viruses</taxon>
        <taxon>Duplodnaviria</taxon>
        <taxon>Heunggongvirae</taxon>
        <taxon>Uroviricota</taxon>
        <taxon>Caudoviricetes</taxon>
        <taxon>Chimalliviridae</taxon>
        <taxon>Serwervirus</taxon>
        <taxon>Serwervirus 201phi21</taxon>
    </lineage>
</organism>
<dbReference type="EMBL" id="EU197055">
    <property type="protein sequence ID" value="ABY62842.1"/>
    <property type="molecule type" value="Genomic_DNA"/>
</dbReference>
<sequence length="201" mass="23386">MTIKAELNYLDFHNTKDKLEDGFYRVIESDGEENIALVKANSWNGPCRVTWMSEMEYLEHRRMDSYLSDDWDREGNEFRRISPEDLADVDLSEDLMDSWDQAMAKKDDQRLCDEICLAEVDVTAYLEDLTDTEFVNLCAQGFESNQHQSECFNRDMEAKKDVSLADLLREAISIDPRHMTNEQYVERCEIAAQDKRDGVSA</sequence>
<reference evidence="1 2" key="1">
    <citation type="journal article" date="2008" name="Virology">
        <title>Characterization of Pseudomonas chlororaphis myovirus 201varphi2-1 via genomic sequencing, mass spectrometry, and electron microscopy.</title>
        <authorList>
            <person name="Thomas J.A."/>
            <person name="Rolando M.R."/>
            <person name="Carroll C.A."/>
            <person name="Shen P.S."/>
            <person name="Belnap D.M."/>
            <person name="Weintraub S.T."/>
            <person name="Serwer P."/>
            <person name="Hardies S.C."/>
        </authorList>
    </citation>
    <scope>NUCLEOTIDE SEQUENCE</scope>
</reference>
<dbReference type="OrthoDB" id="41556at10239"/>
<evidence type="ECO:0000313" key="2">
    <source>
        <dbReference type="Proteomes" id="UP000002421"/>
    </source>
</evidence>
<accession>B3FJY4</accession>
<evidence type="ECO:0000313" key="1">
    <source>
        <dbReference type="EMBL" id="ABY62842.1"/>
    </source>
</evidence>
<proteinExistence type="predicted"/>
<protein>
    <submittedName>
        <fullName evidence="1">Uncharacterized protein</fullName>
    </submittedName>
</protein>
<gene>
    <name evidence="1" type="ORF">201phi2-1p008</name>
</gene>
<dbReference type="RefSeq" id="YP_001956734.1">
    <property type="nucleotide sequence ID" value="NC_010821.1"/>
</dbReference>
<dbReference type="KEGG" id="vg:6372379"/>
<organismHost>
    <name type="scientific">Pseudomonas chlororaphis</name>
    <dbReference type="NCBI Taxonomy" id="587753"/>
</organismHost>
<dbReference type="Proteomes" id="UP000002421">
    <property type="component" value="Segment"/>
</dbReference>
<name>B3FJY4_BP201</name>